<sequence>MALQAEPVALSLLLVACAFYPRARALLAIRLATESLSIGYLLGEAGKTP</sequence>
<reference evidence="1 2" key="1">
    <citation type="submission" date="2020-10" db="EMBL/GenBank/DDBJ databases">
        <title>Connecting structure to function with the recovery of over 1000 high-quality activated sludge metagenome-assembled genomes encoding full-length rRNA genes using long-read sequencing.</title>
        <authorList>
            <person name="Singleton C.M."/>
            <person name="Petriglieri F."/>
            <person name="Kristensen J.M."/>
            <person name="Kirkegaard R.H."/>
            <person name="Michaelsen T.Y."/>
            <person name="Andersen M.H."/>
            <person name="Karst S.M."/>
            <person name="Dueholm M.S."/>
            <person name="Nielsen P.H."/>
            <person name="Albertsen M."/>
        </authorList>
    </citation>
    <scope>NUCLEOTIDE SEQUENCE [LARGE SCALE GENOMIC DNA]</scope>
    <source>
        <strain evidence="1">EsbW_18-Q3-R4-48_BATAC.463</strain>
    </source>
</reference>
<evidence type="ECO:0000313" key="1">
    <source>
        <dbReference type="EMBL" id="MBK7414648.1"/>
    </source>
</evidence>
<dbReference type="AlphaFoldDB" id="A0A935MQB4"/>
<protein>
    <submittedName>
        <fullName evidence="1">Uncharacterized protein</fullName>
    </submittedName>
</protein>
<organism evidence="1 2">
    <name type="scientific">Candidatus Dechloromonas phosphorivorans</name>
    <dbReference type="NCBI Taxonomy" id="2899244"/>
    <lineage>
        <taxon>Bacteria</taxon>
        <taxon>Pseudomonadati</taxon>
        <taxon>Pseudomonadota</taxon>
        <taxon>Betaproteobacteria</taxon>
        <taxon>Rhodocyclales</taxon>
        <taxon>Azonexaceae</taxon>
        <taxon>Dechloromonas</taxon>
    </lineage>
</organism>
<name>A0A935MQB4_9RHOO</name>
<dbReference type="Proteomes" id="UP000739411">
    <property type="component" value="Unassembled WGS sequence"/>
</dbReference>
<proteinExistence type="predicted"/>
<comment type="caution">
    <text evidence="1">The sequence shown here is derived from an EMBL/GenBank/DDBJ whole genome shotgun (WGS) entry which is preliminary data.</text>
</comment>
<evidence type="ECO:0000313" key="2">
    <source>
        <dbReference type="Proteomes" id="UP000739411"/>
    </source>
</evidence>
<accession>A0A935MQB4</accession>
<dbReference type="EMBL" id="JADJMS010000011">
    <property type="protein sequence ID" value="MBK7414648.1"/>
    <property type="molecule type" value="Genomic_DNA"/>
</dbReference>
<gene>
    <name evidence="1" type="ORF">IPJ38_05550</name>
</gene>